<dbReference type="InterPro" id="IPR022764">
    <property type="entry name" value="Peptidase_S54_rhomboid_dom"/>
</dbReference>
<feature type="transmembrane region" description="Helical" evidence="7">
    <location>
        <begin position="117"/>
        <end position="137"/>
    </location>
</feature>
<dbReference type="SUPFAM" id="SSF144091">
    <property type="entry name" value="Rhomboid-like"/>
    <property type="match status" value="1"/>
</dbReference>
<evidence type="ECO:0000313" key="10">
    <source>
        <dbReference type="Proteomes" id="UP001273531"/>
    </source>
</evidence>
<protein>
    <submittedName>
        <fullName evidence="9">Rhomboid family intramembrane serine protease</fullName>
        <ecNumber evidence="9">3.4.21.-</ecNumber>
    </submittedName>
</protein>
<comment type="caution">
    <text evidence="9">The sequence shown here is derived from an EMBL/GenBank/DDBJ whole genome shotgun (WGS) entry which is preliminary data.</text>
</comment>
<evidence type="ECO:0000256" key="6">
    <source>
        <dbReference type="ARBA" id="ARBA00023136"/>
    </source>
</evidence>
<evidence type="ECO:0000259" key="8">
    <source>
        <dbReference type="Pfam" id="PF01694"/>
    </source>
</evidence>
<feature type="transmembrane region" description="Helical" evidence="7">
    <location>
        <begin position="149"/>
        <end position="166"/>
    </location>
</feature>
<dbReference type="InterPro" id="IPR035952">
    <property type="entry name" value="Rhomboid-like_sf"/>
</dbReference>
<dbReference type="GO" id="GO:0008233">
    <property type="term" value="F:peptidase activity"/>
    <property type="evidence" value="ECO:0007669"/>
    <property type="project" value="UniProtKB-KW"/>
</dbReference>
<dbReference type="EC" id="3.4.21.-" evidence="9"/>
<accession>A0ABU3Y5L5</accession>
<keyword evidence="10" id="KW-1185">Reference proteome</keyword>
<keyword evidence="5 7" id="KW-1133">Transmembrane helix</keyword>
<dbReference type="Gene3D" id="1.20.1540.10">
    <property type="entry name" value="Rhomboid-like"/>
    <property type="match status" value="1"/>
</dbReference>
<comment type="subcellular location">
    <subcellularLocation>
        <location evidence="1">Membrane</location>
        <topology evidence="1">Multi-pass membrane protein</topology>
    </subcellularLocation>
</comment>
<dbReference type="InterPro" id="IPR050925">
    <property type="entry name" value="Rhomboid_protease_S54"/>
</dbReference>
<dbReference type="GO" id="GO:0006508">
    <property type="term" value="P:proteolysis"/>
    <property type="evidence" value="ECO:0007669"/>
    <property type="project" value="UniProtKB-KW"/>
</dbReference>
<name>A0ABU3Y5L5_9SPHN</name>
<reference evidence="9 10" key="1">
    <citation type="submission" date="2023-10" db="EMBL/GenBank/DDBJ databases">
        <title>Sphingomonas sp. HF-S4 16S ribosomal RNA gene Genome sequencing and assembly.</title>
        <authorList>
            <person name="Lee H."/>
        </authorList>
    </citation>
    <scope>NUCLEOTIDE SEQUENCE [LARGE SCALE GENOMIC DNA]</scope>
    <source>
        <strain evidence="9 10">HF-S4</strain>
    </source>
</reference>
<dbReference type="RefSeq" id="WP_317225888.1">
    <property type="nucleotide sequence ID" value="NZ_JAWJEJ010000001.1"/>
</dbReference>
<comment type="similarity">
    <text evidence="2">Belongs to the peptidase S54 family.</text>
</comment>
<evidence type="ECO:0000256" key="5">
    <source>
        <dbReference type="ARBA" id="ARBA00022989"/>
    </source>
</evidence>
<keyword evidence="9" id="KW-0645">Protease</keyword>
<sequence>MRRSTATAALILLTVAVSLVVTLGGGDGYAASMRAGFIPARLSGIETDYLAVPALLTPLSCTLLHAGLLHLAMNMLMLGFTGRETERAVGPWGVLVLYVVGAYAAAFAQWLPDPQSVTPMIGASGAASAVVGAYSLLFGRSRAQAIGPIPAQVVHVAWLAVAWTVVNLMIAYAFLGAGVAVAAAAHIGGFFAGLALARPLLMWRWRRA</sequence>
<keyword evidence="4 9" id="KW-0378">Hydrolase</keyword>
<evidence type="ECO:0000256" key="4">
    <source>
        <dbReference type="ARBA" id="ARBA00022801"/>
    </source>
</evidence>
<dbReference type="PANTHER" id="PTHR43731:SF14">
    <property type="entry name" value="PRESENILIN-ASSOCIATED RHOMBOID-LIKE PROTEIN, MITOCHONDRIAL"/>
    <property type="match status" value="1"/>
</dbReference>
<proteinExistence type="inferred from homology"/>
<feature type="transmembrane region" description="Helical" evidence="7">
    <location>
        <begin position="172"/>
        <end position="197"/>
    </location>
</feature>
<dbReference type="EMBL" id="JAWJEJ010000001">
    <property type="protein sequence ID" value="MDV3456715.1"/>
    <property type="molecule type" value="Genomic_DNA"/>
</dbReference>
<organism evidence="9 10">
    <name type="scientific">Sphingomonas agrestis</name>
    <dbReference type="NCBI Taxonomy" id="3080540"/>
    <lineage>
        <taxon>Bacteria</taxon>
        <taxon>Pseudomonadati</taxon>
        <taxon>Pseudomonadota</taxon>
        <taxon>Alphaproteobacteria</taxon>
        <taxon>Sphingomonadales</taxon>
        <taxon>Sphingomonadaceae</taxon>
        <taxon>Sphingomonas</taxon>
    </lineage>
</organism>
<dbReference type="PANTHER" id="PTHR43731">
    <property type="entry name" value="RHOMBOID PROTEASE"/>
    <property type="match status" value="1"/>
</dbReference>
<evidence type="ECO:0000256" key="3">
    <source>
        <dbReference type="ARBA" id="ARBA00022692"/>
    </source>
</evidence>
<evidence type="ECO:0000256" key="7">
    <source>
        <dbReference type="SAM" id="Phobius"/>
    </source>
</evidence>
<dbReference type="Pfam" id="PF01694">
    <property type="entry name" value="Rhomboid"/>
    <property type="match status" value="1"/>
</dbReference>
<feature type="transmembrane region" description="Helical" evidence="7">
    <location>
        <begin position="50"/>
        <end position="71"/>
    </location>
</feature>
<evidence type="ECO:0000313" key="9">
    <source>
        <dbReference type="EMBL" id="MDV3456715.1"/>
    </source>
</evidence>
<evidence type="ECO:0000256" key="2">
    <source>
        <dbReference type="ARBA" id="ARBA00009045"/>
    </source>
</evidence>
<feature type="transmembrane region" description="Helical" evidence="7">
    <location>
        <begin position="92"/>
        <end position="111"/>
    </location>
</feature>
<feature type="domain" description="Peptidase S54 rhomboid" evidence="8">
    <location>
        <begin position="59"/>
        <end position="200"/>
    </location>
</feature>
<gene>
    <name evidence="9" type="ORF">RZN05_06940</name>
</gene>
<evidence type="ECO:0000256" key="1">
    <source>
        <dbReference type="ARBA" id="ARBA00004141"/>
    </source>
</evidence>
<keyword evidence="6 7" id="KW-0472">Membrane</keyword>
<keyword evidence="3 7" id="KW-0812">Transmembrane</keyword>
<dbReference type="Proteomes" id="UP001273531">
    <property type="component" value="Unassembled WGS sequence"/>
</dbReference>